<evidence type="ECO:0000313" key="1">
    <source>
        <dbReference type="EMBL" id="TPX12875.1"/>
    </source>
</evidence>
<reference evidence="1 2" key="1">
    <citation type="submission" date="2019-06" db="EMBL/GenBank/DDBJ databases">
        <title>Draft genome sequence of the filamentous fungus Phialemoniopsis curvata isolated from diesel fuel.</title>
        <authorList>
            <person name="Varaljay V.A."/>
            <person name="Lyon W.J."/>
            <person name="Crouch A.L."/>
            <person name="Drake C.E."/>
            <person name="Hollomon J.M."/>
            <person name="Nadeau L.J."/>
            <person name="Nunn H.S."/>
            <person name="Stevenson B.S."/>
            <person name="Bojanowski C.L."/>
            <person name="Crookes-Goodson W.J."/>
        </authorList>
    </citation>
    <scope>NUCLEOTIDE SEQUENCE [LARGE SCALE GENOMIC DNA]</scope>
    <source>
        <strain evidence="1 2">D216</strain>
    </source>
</reference>
<dbReference type="EMBL" id="SKBQ01000039">
    <property type="protein sequence ID" value="TPX12875.1"/>
    <property type="molecule type" value="Genomic_DNA"/>
</dbReference>
<evidence type="ECO:0000313" key="2">
    <source>
        <dbReference type="Proteomes" id="UP000319257"/>
    </source>
</evidence>
<keyword evidence="2" id="KW-1185">Reference proteome</keyword>
<dbReference type="AlphaFoldDB" id="A0A507APV2"/>
<protein>
    <submittedName>
        <fullName evidence="1">Uncharacterized protein</fullName>
    </submittedName>
</protein>
<dbReference type="RefSeq" id="XP_030994586.1">
    <property type="nucleotide sequence ID" value="XM_031141422.1"/>
</dbReference>
<dbReference type="InParanoid" id="A0A507APV2"/>
<proteinExistence type="predicted"/>
<comment type="caution">
    <text evidence="1">The sequence shown here is derived from an EMBL/GenBank/DDBJ whole genome shotgun (WGS) entry which is preliminary data.</text>
</comment>
<dbReference type="GeneID" id="41974202"/>
<name>A0A507APV2_9PEZI</name>
<sequence length="157" mass="18546">MRKRRAREAFLELLDRAYKHRSYKLRHLLHGGRMHTFFKSTKMDAALLCYSEEDCTADMKCPELRSRLYELAMTITTRGDPSEKFYTGKMETSYGSSTKQKPHVETMITWRFIRSPVEWIGLKDAITLWEYRLDTPRAYLTTGEEQEDALYDALSEQ</sequence>
<accession>A0A507APV2</accession>
<gene>
    <name evidence="1" type="ORF">E0L32_006755</name>
</gene>
<dbReference type="Proteomes" id="UP000319257">
    <property type="component" value="Unassembled WGS sequence"/>
</dbReference>
<organism evidence="1 2">
    <name type="scientific">Thyridium curvatum</name>
    <dbReference type="NCBI Taxonomy" id="1093900"/>
    <lineage>
        <taxon>Eukaryota</taxon>
        <taxon>Fungi</taxon>
        <taxon>Dikarya</taxon>
        <taxon>Ascomycota</taxon>
        <taxon>Pezizomycotina</taxon>
        <taxon>Sordariomycetes</taxon>
        <taxon>Sordariomycetidae</taxon>
        <taxon>Thyridiales</taxon>
        <taxon>Thyridiaceae</taxon>
        <taxon>Thyridium</taxon>
    </lineage>
</organism>